<dbReference type="PANTHER" id="PTHR43744">
    <property type="entry name" value="ABC TRANSPORTER PERMEASE PROTEIN MG189-RELATED-RELATED"/>
    <property type="match status" value="1"/>
</dbReference>
<dbReference type="Gene3D" id="1.10.3720.10">
    <property type="entry name" value="MetI-like"/>
    <property type="match status" value="1"/>
</dbReference>
<evidence type="ECO:0000256" key="6">
    <source>
        <dbReference type="ARBA" id="ARBA00023136"/>
    </source>
</evidence>
<evidence type="ECO:0000259" key="8">
    <source>
        <dbReference type="PROSITE" id="PS50928"/>
    </source>
</evidence>
<dbReference type="GO" id="GO:0005886">
    <property type="term" value="C:plasma membrane"/>
    <property type="evidence" value="ECO:0007669"/>
    <property type="project" value="UniProtKB-SubCell"/>
</dbReference>
<keyword evidence="3" id="KW-1003">Cell membrane</keyword>
<evidence type="ECO:0000313" key="9">
    <source>
        <dbReference type="EMBL" id="MBC8544774.1"/>
    </source>
</evidence>
<dbReference type="RefSeq" id="WP_177720056.1">
    <property type="nucleotide sequence ID" value="NZ_JACRSQ010000030.1"/>
</dbReference>
<dbReference type="AlphaFoldDB" id="A0A926I1Z2"/>
<dbReference type="InterPro" id="IPR000515">
    <property type="entry name" value="MetI-like"/>
</dbReference>
<keyword evidence="5 7" id="KW-1133">Transmembrane helix</keyword>
<keyword evidence="10" id="KW-1185">Reference proteome</keyword>
<feature type="transmembrane region" description="Helical" evidence="7">
    <location>
        <begin position="188"/>
        <end position="213"/>
    </location>
</feature>
<keyword evidence="4 7" id="KW-0812">Transmembrane</keyword>
<feature type="domain" description="ABC transmembrane type-1" evidence="8">
    <location>
        <begin position="76"/>
        <end position="288"/>
    </location>
</feature>
<dbReference type="InterPro" id="IPR035906">
    <property type="entry name" value="MetI-like_sf"/>
</dbReference>
<dbReference type="SUPFAM" id="SSF161098">
    <property type="entry name" value="MetI-like"/>
    <property type="match status" value="1"/>
</dbReference>
<comment type="similarity">
    <text evidence="7">Belongs to the binding-protein-dependent transport system permease family.</text>
</comment>
<organism evidence="9 10">
    <name type="scientific">Bianquea renquensis</name>
    <dbReference type="NCBI Taxonomy" id="2763661"/>
    <lineage>
        <taxon>Bacteria</taxon>
        <taxon>Bacillati</taxon>
        <taxon>Bacillota</taxon>
        <taxon>Clostridia</taxon>
        <taxon>Eubacteriales</taxon>
        <taxon>Bianqueaceae</taxon>
        <taxon>Bianquea</taxon>
    </lineage>
</organism>
<accession>A0A926I1Z2</accession>
<reference evidence="9" key="1">
    <citation type="submission" date="2020-08" db="EMBL/GenBank/DDBJ databases">
        <title>Genome public.</title>
        <authorList>
            <person name="Liu C."/>
            <person name="Sun Q."/>
        </authorList>
    </citation>
    <scope>NUCLEOTIDE SEQUENCE</scope>
    <source>
        <strain evidence="9">NSJ-32</strain>
    </source>
</reference>
<evidence type="ECO:0000256" key="2">
    <source>
        <dbReference type="ARBA" id="ARBA00022448"/>
    </source>
</evidence>
<evidence type="ECO:0000256" key="3">
    <source>
        <dbReference type="ARBA" id="ARBA00022475"/>
    </source>
</evidence>
<comment type="subcellular location">
    <subcellularLocation>
        <location evidence="1 7">Cell membrane</location>
        <topology evidence="1 7">Multi-pass membrane protein</topology>
    </subcellularLocation>
</comment>
<sequence>MKRGHRAIRLTSEDKIVNGLAILIALFVLIVTVYPIYYCVIYAFSDGTAAMARQIYFFPVQVTLSNFKAVIEDSLLVNSFMISVARTVLAVITGVSFTAFTAYGLTRKELAGRKIYSMIAMFTMYFGGGVIPTYLLYLKLGLINSFAVYILPSLLSVYNMLLCMAFFRDIPESLVESAKLDGAGEFKILVRIIVPLSTPILATIGLFVGVGAWNDWYTAAYFVNDQKLMPMSTILMRLVSAADAAQKAMEAATTSGANVNRSGPTSTSIQYATLLVSIFPVMCVYPFVQKYFVKGVMVGAIKA</sequence>
<proteinExistence type="inferred from homology"/>
<dbReference type="Proteomes" id="UP000657006">
    <property type="component" value="Unassembled WGS sequence"/>
</dbReference>
<feature type="transmembrane region" description="Helical" evidence="7">
    <location>
        <begin position="143"/>
        <end position="167"/>
    </location>
</feature>
<evidence type="ECO:0000256" key="4">
    <source>
        <dbReference type="ARBA" id="ARBA00022692"/>
    </source>
</evidence>
<evidence type="ECO:0000313" key="10">
    <source>
        <dbReference type="Proteomes" id="UP000657006"/>
    </source>
</evidence>
<dbReference type="EMBL" id="JACRSQ010000030">
    <property type="protein sequence ID" value="MBC8544774.1"/>
    <property type="molecule type" value="Genomic_DNA"/>
</dbReference>
<keyword evidence="2 7" id="KW-0813">Transport</keyword>
<dbReference type="CDD" id="cd06261">
    <property type="entry name" value="TM_PBP2"/>
    <property type="match status" value="1"/>
</dbReference>
<protein>
    <submittedName>
        <fullName evidence="9">Carbohydrate ABC transporter permease</fullName>
    </submittedName>
</protein>
<name>A0A926I1Z2_9FIRM</name>
<dbReference type="GO" id="GO:0055085">
    <property type="term" value="P:transmembrane transport"/>
    <property type="evidence" value="ECO:0007669"/>
    <property type="project" value="InterPro"/>
</dbReference>
<feature type="transmembrane region" description="Helical" evidence="7">
    <location>
        <begin position="20"/>
        <end position="44"/>
    </location>
</feature>
<gene>
    <name evidence="9" type="ORF">H8730_14590</name>
</gene>
<dbReference type="Pfam" id="PF00528">
    <property type="entry name" value="BPD_transp_1"/>
    <property type="match status" value="1"/>
</dbReference>
<keyword evidence="6 7" id="KW-0472">Membrane</keyword>
<dbReference type="PROSITE" id="PS50928">
    <property type="entry name" value="ABC_TM1"/>
    <property type="match status" value="1"/>
</dbReference>
<evidence type="ECO:0000256" key="5">
    <source>
        <dbReference type="ARBA" id="ARBA00022989"/>
    </source>
</evidence>
<feature type="transmembrane region" description="Helical" evidence="7">
    <location>
        <begin position="80"/>
        <end position="103"/>
    </location>
</feature>
<feature type="transmembrane region" description="Helical" evidence="7">
    <location>
        <begin position="115"/>
        <end position="137"/>
    </location>
</feature>
<evidence type="ECO:0000256" key="1">
    <source>
        <dbReference type="ARBA" id="ARBA00004651"/>
    </source>
</evidence>
<dbReference type="PANTHER" id="PTHR43744:SF9">
    <property type="entry name" value="POLYGALACTURONAN_RHAMNOGALACTURONAN TRANSPORT SYSTEM PERMEASE PROTEIN YTCP"/>
    <property type="match status" value="1"/>
</dbReference>
<evidence type="ECO:0000256" key="7">
    <source>
        <dbReference type="RuleBase" id="RU363032"/>
    </source>
</evidence>
<comment type="caution">
    <text evidence="9">The sequence shown here is derived from an EMBL/GenBank/DDBJ whole genome shotgun (WGS) entry which is preliminary data.</text>
</comment>
<feature type="transmembrane region" description="Helical" evidence="7">
    <location>
        <begin position="269"/>
        <end position="288"/>
    </location>
</feature>